<dbReference type="SUPFAM" id="SSF52540">
    <property type="entry name" value="P-loop containing nucleoside triphosphate hydrolases"/>
    <property type="match status" value="1"/>
</dbReference>
<dbReference type="KEGG" id="aplc:110983032"/>
<dbReference type="InterPro" id="IPR032675">
    <property type="entry name" value="LRR_dom_sf"/>
</dbReference>
<evidence type="ECO:0000259" key="5">
    <source>
        <dbReference type="PROSITE" id="PS50837"/>
    </source>
</evidence>
<evidence type="ECO:0000256" key="3">
    <source>
        <dbReference type="SAM" id="MobiDB-lite"/>
    </source>
</evidence>
<evidence type="ECO:0000256" key="1">
    <source>
        <dbReference type="ARBA" id="ARBA00022741"/>
    </source>
</evidence>
<keyword evidence="1" id="KW-0547">Nucleotide-binding</keyword>
<accession>A0A8B7YYL5</accession>
<dbReference type="AlphaFoldDB" id="A0A8B7YYL5"/>
<dbReference type="Gene3D" id="3.40.50.300">
    <property type="entry name" value="P-loop containing nucleotide triphosphate hydrolases"/>
    <property type="match status" value="1"/>
</dbReference>
<dbReference type="InterPro" id="IPR027417">
    <property type="entry name" value="P-loop_NTPase"/>
</dbReference>
<protein>
    <submittedName>
        <fullName evidence="7">Uncharacterized protein LOC110983032</fullName>
    </submittedName>
</protein>
<keyword evidence="6" id="KW-1185">Reference proteome</keyword>
<dbReference type="PANTHER" id="PTHR46312:SF2">
    <property type="entry name" value="NUCLEOTIDE-BINDING OLIGOMERIZATION DOMAIN-CONTAINING PROTEIN 2-LIKE"/>
    <property type="match status" value="1"/>
</dbReference>
<dbReference type="GeneID" id="110983032"/>
<dbReference type="RefSeq" id="XP_022097585.1">
    <property type="nucleotide sequence ID" value="XM_022241893.1"/>
</dbReference>
<name>A0A8B7YYL5_ACAPL</name>
<dbReference type="PROSITE" id="PS50017">
    <property type="entry name" value="DEATH_DOMAIN"/>
    <property type="match status" value="2"/>
</dbReference>
<feature type="region of interest" description="Disordered" evidence="3">
    <location>
        <begin position="1022"/>
        <end position="1046"/>
    </location>
</feature>
<dbReference type="InterPro" id="IPR000488">
    <property type="entry name" value="Death_dom"/>
</dbReference>
<dbReference type="OrthoDB" id="120976at2759"/>
<dbReference type="Gene3D" id="1.10.533.10">
    <property type="entry name" value="Death Domain, Fas"/>
    <property type="match status" value="2"/>
</dbReference>
<evidence type="ECO:0000259" key="4">
    <source>
        <dbReference type="PROSITE" id="PS50017"/>
    </source>
</evidence>
<dbReference type="SMART" id="SM00005">
    <property type="entry name" value="DEATH"/>
    <property type="match status" value="2"/>
</dbReference>
<feature type="domain" description="Death" evidence="4">
    <location>
        <begin position="206"/>
        <end position="291"/>
    </location>
</feature>
<feature type="region of interest" description="Disordered" evidence="3">
    <location>
        <begin position="135"/>
        <end position="206"/>
    </location>
</feature>
<evidence type="ECO:0000313" key="6">
    <source>
        <dbReference type="Proteomes" id="UP000694845"/>
    </source>
</evidence>
<dbReference type="PANTHER" id="PTHR46312">
    <property type="entry name" value="NACHT DOMAIN-CONTAINING PROTEIN"/>
    <property type="match status" value="1"/>
</dbReference>
<gene>
    <name evidence="7" type="primary">LOC110983032</name>
</gene>
<feature type="domain" description="NACHT" evidence="5">
    <location>
        <begin position="386"/>
        <end position="513"/>
    </location>
</feature>
<dbReference type="InterPro" id="IPR011029">
    <property type="entry name" value="DEATH-like_dom_sf"/>
</dbReference>
<dbReference type="Proteomes" id="UP000694845">
    <property type="component" value="Unplaced"/>
</dbReference>
<dbReference type="Gene3D" id="3.80.10.10">
    <property type="entry name" value="Ribonuclease Inhibitor"/>
    <property type="match status" value="1"/>
</dbReference>
<dbReference type="InterPro" id="IPR007111">
    <property type="entry name" value="NACHT_NTPase"/>
</dbReference>
<dbReference type="Pfam" id="PF00531">
    <property type="entry name" value="Death"/>
    <property type="match status" value="2"/>
</dbReference>
<dbReference type="GO" id="GO:0005524">
    <property type="term" value="F:ATP binding"/>
    <property type="evidence" value="ECO:0007669"/>
    <property type="project" value="UniProtKB-KW"/>
</dbReference>
<evidence type="ECO:0000256" key="2">
    <source>
        <dbReference type="ARBA" id="ARBA00022840"/>
    </source>
</evidence>
<reference evidence="7" key="1">
    <citation type="submission" date="2025-08" db="UniProtKB">
        <authorList>
            <consortium name="RefSeq"/>
        </authorList>
    </citation>
    <scope>IDENTIFICATION</scope>
</reference>
<feature type="domain" description="Death" evidence="4">
    <location>
        <begin position="19"/>
        <end position="104"/>
    </location>
</feature>
<sequence length="1086" mass="122850">MWLESGLSTMETFNSTGISESTLRTISEKLGPEWEKLMEYLGLSPEEIFWIKKDQPDQTKSQIFRMLVKWRRKQSTCIDQLDALYRALMKICRGDIVEELKVAGGSIVSSVSAATHLADSPTEEEIQHDKATGPASLAPLLTSDTLPTPAKAPLGNTDTAPSPAPALLVTSDDGTSYAPAAEDSADSMSKQEQTQHAEPPSTPRISDSVLRRVAEKLGGEWKKLATSLGLSAAVVFCIQMDQPGQTENQIFNMLVKWRRKQPSNVDQTDALCRALRQIGREDIAEEMSEIARPRGPYCFDYLKQQVIQYYKQTATTIPAHPTVESRRVGIEDFSIPLCLIKKVPGKTKQGALVSLPEGRRFLDEAETITLDSMEDLFNPQSVGEIDKILLFGGAGMGKSTLLVQIAHSCIKLRPKSPLARFQLVLLIKLRQMQKSSCVLDAIFDQILPNNTNLTKHAVKGLIDEKESHIAFLLDGLDEIPSDVLHSKEGVYRVEDILSNRCLKTSFVLVTTRPHLVDYVLQGYPNYAQVQTTGFTSENTHRYIRTQFSYDQDGEALVHRLDHNSSLEKLSHVPIIALMLCAVWKNQKSLPAQITELYTDFIESLFRRRSVDSRVMAVVVNSMGGNAMQGLLNPKEERLVFDRREFQECGEPLLNQTFDVGLLQSETVTSGLKTNVLISFPHKSFQEYVAACHMVKLLEDGADRFRHQLKYITADNVLDKEYLLRFCCGRLKQAAGLILDHIRTMEGDEMQLQRLARLLLLESGTADFADKLVRPRKVSCERSEDLRSFSYYVKHVPQSLESAHVEISCKSKEDLYLLGEILLRRNVESGKSILVSYYMSHKGAEELQLLERILKNEHGKINLYVHIERESWFDWMCVSMSFARIQEHVSSFALRMNHRSRGDVLGLLSALKRCSLIALVLDSIDLRGWLQETDFPATSGLKYLQFRACRLQDDDLKDLIASLDAEQGLISLNIGRNQFSLNGVRALTGHLKGLSTIDQLWLHEIGLDAKSVREVVSRDMPHLQENGEGRFERKENQEEKEKKGLKKERVETPFVIISAEKLITDDERESEYRYIHRSRQRYSIDEL</sequence>
<dbReference type="PROSITE" id="PS50837">
    <property type="entry name" value="NACHT"/>
    <property type="match status" value="1"/>
</dbReference>
<feature type="compositionally biased region" description="Polar residues" evidence="3">
    <location>
        <begin position="186"/>
        <end position="196"/>
    </location>
</feature>
<dbReference type="SUPFAM" id="SSF52047">
    <property type="entry name" value="RNI-like"/>
    <property type="match status" value="1"/>
</dbReference>
<organism evidence="6 7">
    <name type="scientific">Acanthaster planci</name>
    <name type="common">Crown-of-thorns starfish</name>
    <dbReference type="NCBI Taxonomy" id="133434"/>
    <lineage>
        <taxon>Eukaryota</taxon>
        <taxon>Metazoa</taxon>
        <taxon>Echinodermata</taxon>
        <taxon>Eleutherozoa</taxon>
        <taxon>Asterozoa</taxon>
        <taxon>Asteroidea</taxon>
        <taxon>Valvatacea</taxon>
        <taxon>Valvatida</taxon>
        <taxon>Acanthasteridae</taxon>
        <taxon>Acanthaster</taxon>
    </lineage>
</organism>
<dbReference type="OMA" id="KESHIAF"/>
<keyword evidence="2" id="KW-0067">ATP-binding</keyword>
<dbReference type="Pfam" id="PF05729">
    <property type="entry name" value="NACHT"/>
    <property type="match status" value="1"/>
</dbReference>
<dbReference type="SUPFAM" id="SSF47986">
    <property type="entry name" value="DEATH domain"/>
    <property type="match status" value="2"/>
</dbReference>
<proteinExistence type="predicted"/>
<evidence type="ECO:0000313" key="7">
    <source>
        <dbReference type="RefSeq" id="XP_022097585.1"/>
    </source>
</evidence>
<dbReference type="GO" id="GO:0007165">
    <property type="term" value="P:signal transduction"/>
    <property type="evidence" value="ECO:0007669"/>
    <property type="project" value="InterPro"/>
</dbReference>